<dbReference type="KEGG" id="mrr:Moror_10065"/>
<proteinExistence type="predicted"/>
<keyword evidence="3" id="KW-1185">Reference proteome</keyword>
<feature type="region of interest" description="Disordered" evidence="1">
    <location>
        <begin position="463"/>
        <end position="486"/>
    </location>
</feature>
<protein>
    <submittedName>
        <fullName evidence="2">Uncharacterized protein</fullName>
    </submittedName>
</protein>
<sequence>MFNSTHDVSIGGNATLSVVHRDQYNQTTINAQVVHIGISAGSETEREKEHDRDPEYNQYHNIIRGDLQSEKTLFEQYLGARTERGRFTDFVTVAVPKNYSSSPARWRRESFYGLLISWCGSFEGLEKGFHEILSSRLFGINRSKVPALLFYDEWLPLGHFQEKVAENFWENYYLSVYANAWYQRTGPNSSPHDLWLNSRTGRISSGPEGARAYSERTKVVYNYEDMPSALEMANSIDSLGCHDGKDHLIWTKDISHDRKLRLDTVYSGVQLDKIAFLQQGPVHAWETYSDPLRDGTLIDGGLTRFQLNTEQFRGYFYAHRTDLSTSGSETCFIPHLFIEVKVLSHHKDSSVPALESSTLSPIVYLFLRPPPPSLPDLDPWLSRVSFWSLDRNGISEIPETECKRMGLPIIILDQVELYFHTWPKYVYDGLHAWQVARGFDIATADFARSLGLPTLEPAITRFEGGVEEEEPTPISDSLGPNSKSDEVIGATSSSTGSWCHEVQHLNLIYQRSPSCSVP</sequence>
<dbReference type="AlphaFoldDB" id="V2WYB3"/>
<evidence type="ECO:0000313" key="3">
    <source>
        <dbReference type="Proteomes" id="UP000017559"/>
    </source>
</evidence>
<name>V2WYB3_MONRO</name>
<reference evidence="2 3" key="1">
    <citation type="journal article" date="2014" name="BMC Genomics">
        <title>Genome and secretome analysis of the hemibiotrophic fungal pathogen, Moniliophthora roreri, which causes frosty pod rot disease of cacao: mechanisms of the biotrophic and necrotrophic phases.</title>
        <authorList>
            <person name="Meinhardt L.W."/>
            <person name="Costa G.G.L."/>
            <person name="Thomazella D.P.T."/>
            <person name="Teixeira P.J.P.L."/>
            <person name="Carazzolle M.F."/>
            <person name="Schuster S.C."/>
            <person name="Carlson J.E."/>
            <person name="Guiltinan M.J."/>
            <person name="Mieczkowski P."/>
            <person name="Farmer A."/>
            <person name="Ramaraj T."/>
            <person name="Crozier J."/>
            <person name="Davis R.E."/>
            <person name="Shao J."/>
            <person name="Melnick R.L."/>
            <person name="Pereira G.A.G."/>
            <person name="Bailey B.A."/>
        </authorList>
    </citation>
    <scope>NUCLEOTIDE SEQUENCE [LARGE SCALE GENOMIC DNA]</scope>
    <source>
        <strain evidence="2 3">MCA 2997</strain>
    </source>
</reference>
<organism evidence="2 3">
    <name type="scientific">Moniliophthora roreri (strain MCA 2997)</name>
    <name type="common">Cocoa frosty pod rot fungus</name>
    <name type="synonym">Crinipellis roreri</name>
    <dbReference type="NCBI Taxonomy" id="1381753"/>
    <lineage>
        <taxon>Eukaryota</taxon>
        <taxon>Fungi</taxon>
        <taxon>Dikarya</taxon>
        <taxon>Basidiomycota</taxon>
        <taxon>Agaricomycotina</taxon>
        <taxon>Agaricomycetes</taxon>
        <taxon>Agaricomycetidae</taxon>
        <taxon>Agaricales</taxon>
        <taxon>Marasmiineae</taxon>
        <taxon>Marasmiaceae</taxon>
        <taxon>Moniliophthora</taxon>
    </lineage>
</organism>
<accession>V2WYB3</accession>
<gene>
    <name evidence="2" type="ORF">Moror_10065</name>
</gene>
<evidence type="ECO:0000313" key="2">
    <source>
        <dbReference type="EMBL" id="ESK85541.1"/>
    </source>
</evidence>
<dbReference type="Proteomes" id="UP000017559">
    <property type="component" value="Unassembled WGS sequence"/>
</dbReference>
<dbReference type="HOGENOM" id="CLU_023750_1_0_1"/>
<dbReference type="EMBL" id="AWSO01001055">
    <property type="protein sequence ID" value="ESK85541.1"/>
    <property type="molecule type" value="Genomic_DNA"/>
</dbReference>
<evidence type="ECO:0000256" key="1">
    <source>
        <dbReference type="SAM" id="MobiDB-lite"/>
    </source>
</evidence>
<comment type="caution">
    <text evidence="2">The sequence shown here is derived from an EMBL/GenBank/DDBJ whole genome shotgun (WGS) entry which is preliminary data.</text>
</comment>